<dbReference type="RefSeq" id="WP_311362974.1">
    <property type="nucleotide sequence ID" value="NZ_JAVRIE010000008.1"/>
</dbReference>
<proteinExistence type="predicted"/>
<dbReference type="InterPro" id="IPR021307">
    <property type="entry name" value="DUF2884"/>
</dbReference>
<evidence type="ECO:0000256" key="1">
    <source>
        <dbReference type="SAM" id="SignalP"/>
    </source>
</evidence>
<organism evidence="2 3">
    <name type="scientific">Brumicola blandensis</name>
    <dbReference type="NCBI Taxonomy" id="3075611"/>
    <lineage>
        <taxon>Bacteria</taxon>
        <taxon>Pseudomonadati</taxon>
        <taxon>Pseudomonadota</taxon>
        <taxon>Gammaproteobacteria</taxon>
        <taxon>Alteromonadales</taxon>
        <taxon>Alteromonadaceae</taxon>
        <taxon>Brumicola</taxon>
    </lineage>
</organism>
<feature type="signal peptide" evidence="1">
    <location>
        <begin position="1"/>
        <end position="18"/>
    </location>
</feature>
<keyword evidence="3" id="KW-1185">Reference proteome</keyword>
<accession>A0AAW8R4I3</accession>
<dbReference type="EMBL" id="JAVRIE010000008">
    <property type="protein sequence ID" value="MDT0584201.1"/>
    <property type="molecule type" value="Genomic_DNA"/>
</dbReference>
<comment type="caution">
    <text evidence="2">The sequence shown here is derived from an EMBL/GenBank/DDBJ whole genome shotgun (WGS) entry which is preliminary data.</text>
</comment>
<name>A0AAW8R4I3_9ALTE</name>
<dbReference type="AlphaFoldDB" id="A0AAW8R4I3"/>
<gene>
    <name evidence="2" type="ORF">RM544_16760</name>
</gene>
<evidence type="ECO:0000313" key="3">
    <source>
        <dbReference type="Proteomes" id="UP001249020"/>
    </source>
</evidence>
<sequence length="271" mass="29974">MKKVIVGTVGLCAIAAFSASYTMDAEAHSKSFDNDHCNINIEGDFKFAERTLTISTTKDEVVTITPNYEVFVDGKALDLNKTETSYVKSYYDGIEQTIPQVMTVAAEGVKIANYAVSEVLRGFLGKDSKVADTFQGKLDELYSGLQSHVYQHPDYVTFDSQKLESDLGFGPDFEAEIDAMVSEVMEQAMGEFFVQLGRNMMNGEGSMESFETRMENMGDEISAKVEGKTEAIEREAEKLCEMLSEVDSTEGKMQQIKGLKALDLLLVSKNV</sequence>
<protein>
    <submittedName>
        <fullName evidence="2">YggN family protein</fullName>
    </submittedName>
</protein>
<evidence type="ECO:0000313" key="2">
    <source>
        <dbReference type="EMBL" id="MDT0584201.1"/>
    </source>
</evidence>
<feature type="chain" id="PRO_5043409711" evidence="1">
    <location>
        <begin position="19"/>
        <end position="271"/>
    </location>
</feature>
<dbReference type="Proteomes" id="UP001249020">
    <property type="component" value="Unassembled WGS sequence"/>
</dbReference>
<dbReference type="Pfam" id="PF11101">
    <property type="entry name" value="DUF2884"/>
    <property type="match status" value="1"/>
</dbReference>
<keyword evidence="1" id="KW-0732">Signal</keyword>
<reference evidence="2 3" key="1">
    <citation type="submission" date="2023-09" db="EMBL/GenBank/DDBJ databases">
        <authorList>
            <person name="Rey-Velasco X."/>
        </authorList>
    </citation>
    <scope>NUCLEOTIDE SEQUENCE [LARGE SCALE GENOMIC DNA]</scope>
    <source>
        <strain evidence="2 3">W409</strain>
    </source>
</reference>